<feature type="region of interest" description="Disordered" evidence="3">
    <location>
        <begin position="1040"/>
        <end position="1078"/>
    </location>
</feature>
<proteinExistence type="inferred from homology"/>
<dbReference type="OrthoDB" id="10259133at2759"/>
<dbReference type="AlphaFoldDB" id="A0A6A4I3N6"/>
<dbReference type="PANTHER" id="PTHR12634:SF8">
    <property type="entry name" value="FIERY MOUNTAIN, ISOFORM D"/>
    <property type="match status" value="1"/>
</dbReference>
<feature type="region of interest" description="Disordered" evidence="3">
    <location>
        <begin position="516"/>
        <end position="553"/>
    </location>
</feature>
<dbReference type="Pfam" id="PF04499">
    <property type="entry name" value="SAPS"/>
    <property type="match status" value="1"/>
</dbReference>
<feature type="compositionally biased region" description="Low complexity" evidence="3">
    <location>
        <begin position="245"/>
        <end position="258"/>
    </location>
</feature>
<gene>
    <name evidence="4" type="ORF">BT96DRAFT_963975</name>
</gene>
<dbReference type="InterPro" id="IPR007587">
    <property type="entry name" value="SAPS"/>
</dbReference>
<dbReference type="Proteomes" id="UP000799118">
    <property type="component" value="Unassembled WGS sequence"/>
</dbReference>
<protein>
    <submittedName>
        <fullName evidence="4">SAPS-domain-containing protein</fullName>
    </submittedName>
</protein>
<feature type="region of interest" description="Disordered" evidence="3">
    <location>
        <begin position="245"/>
        <end position="269"/>
    </location>
</feature>
<dbReference type="PANTHER" id="PTHR12634">
    <property type="entry name" value="SIT4 YEAST -ASSOCIATING PROTEIN-RELATED"/>
    <property type="match status" value="1"/>
</dbReference>
<feature type="compositionally biased region" description="Polar residues" evidence="3">
    <location>
        <begin position="982"/>
        <end position="991"/>
    </location>
</feature>
<keyword evidence="2" id="KW-0131">Cell cycle</keyword>
<feature type="compositionally biased region" description="Low complexity" evidence="3">
    <location>
        <begin position="521"/>
        <end position="532"/>
    </location>
</feature>
<evidence type="ECO:0000256" key="1">
    <source>
        <dbReference type="ARBA" id="ARBA00006180"/>
    </source>
</evidence>
<accession>A0A6A4I3N6</accession>
<dbReference type="EMBL" id="ML769411">
    <property type="protein sequence ID" value="KAE9405126.1"/>
    <property type="molecule type" value="Genomic_DNA"/>
</dbReference>
<dbReference type="GO" id="GO:0005829">
    <property type="term" value="C:cytosol"/>
    <property type="evidence" value="ECO:0007669"/>
    <property type="project" value="TreeGrafter"/>
</dbReference>
<name>A0A6A4I3N6_9AGAR</name>
<feature type="compositionally biased region" description="Basic and acidic residues" evidence="3">
    <location>
        <begin position="1051"/>
        <end position="1070"/>
    </location>
</feature>
<comment type="similarity">
    <text evidence="1">Belongs to the SAPS family.</text>
</comment>
<feature type="region of interest" description="Disordered" evidence="3">
    <location>
        <begin position="566"/>
        <end position="624"/>
    </location>
</feature>
<evidence type="ECO:0000256" key="3">
    <source>
        <dbReference type="SAM" id="MobiDB-lite"/>
    </source>
</evidence>
<keyword evidence="5" id="KW-1185">Reference proteome</keyword>
<organism evidence="4 5">
    <name type="scientific">Gymnopus androsaceus JB14</name>
    <dbReference type="NCBI Taxonomy" id="1447944"/>
    <lineage>
        <taxon>Eukaryota</taxon>
        <taxon>Fungi</taxon>
        <taxon>Dikarya</taxon>
        <taxon>Basidiomycota</taxon>
        <taxon>Agaricomycotina</taxon>
        <taxon>Agaricomycetes</taxon>
        <taxon>Agaricomycetidae</taxon>
        <taxon>Agaricales</taxon>
        <taxon>Marasmiineae</taxon>
        <taxon>Omphalotaceae</taxon>
        <taxon>Gymnopus</taxon>
    </lineage>
</organism>
<feature type="compositionally biased region" description="Basic and acidic residues" evidence="3">
    <location>
        <begin position="682"/>
        <end position="702"/>
    </location>
</feature>
<feature type="compositionally biased region" description="Basic and acidic residues" evidence="3">
    <location>
        <begin position="885"/>
        <end position="894"/>
    </location>
</feature>
<sequence>MFWRFGFHAASSIDTLLDKDDQSLVTLDALLDEDDLLQECKAQNTRLVDYFQRVDVLGRLLGWVSGEVGAYDEDEQQGTSSNRYKYPYVATEVLCSEIWSIVETCVSTHPDELLVPFWNPEELKFTTSSNGSHAAAHFAKVNAVFLSKKPTEMLAFIQKQPDVVGKILRHIENPSFVDLLVRIIQLDEYGYGYDGVGALEWLSSERLIPRLIDMLSPAHPPDIHQVVSDLIKGIISMATPSPGAGLASNPSAASNPASDGGGAGSGVSSNQFARELAREDSVSKLVVYMLQDFSTSSPESTSESEGGVTHFESASSSAIHAMGVLTELIRKNNSDYFEPYLFHTLRNRLIGVQQGMMQGTDGKADGNEGRDSRDTLERAMREMVDRMGVVNLGFVLNILCDSGRLDRLVSYLREPRSLQRETIGSDSVPVPALTFERFRITELLAELIHCSNMALLNRPLRYQHLYDAEGRLQGGLGGLEELARVISMGAGDEDGDDHHGEDEDDNMDTEIEPALELPITSASTASNASSLLDSDEDEDMSSSSSAGSEEDSMDMEEIAMYDEPQMQSTAVEPPLSPEVDMHMPDSASPPIAAERSSVGSTTPGSLSRRNSRRLTLPSTSTSTLGAETPLVVGERLKKCFLEMNVLGVLLDLFFEFPWNNFLHNAVYDILHQILTGQVDNGSHYHDDNDKSKEGNGETKTSEGSRGYNRELILSLFRDARLMHRIVDGQKWNDEESAKPRTPRLGFMGHLTLISEDVLASLERYPVALREGILQYAPKDWDEYVTGRYRETKVRDTRLLGGGKPAVGLGGSGGGLAGAQGATKWKVDEEELGTVRTSSGEGSGANAGDEGMRGEFHRSATGRPRREGSADFGVAPAAMDDDDDFDSNHTLRRFSDDDDDGDDGDEDGGWLSQSSTFSTMSERRPLSVSGFDDVFDPGDKSHPRENEMNLRDPFADVRYYSSHSTRTPPQLLASQDDFGPFAASNTSGSPSSAVIEDPFASFSSSFSDDMSLEGMDNLDDSAFDDNFGDFGDFGEFQTAGTSASANTADSSSKSDAHHHLHVETGGDHDAPSDGELTPIAGSWISDLSATEVEGDGDPLVSIDRCIYSLDWIEVESKVT</sequence>
<evidence type="ECO:0000313" key="5">
    <source>
        <dbReference type="Proteomes" id="UP000799118"/>
    </source>
</evidence>
<feature type="compositionally biased region" description="Basic and acidic residues" evidence="3">
    <location>
        <begin position="849"/>
        <end position="868"/>
    </location>
</feature>
<feature type="region of interest" description="Disordered" evidence="3">
    <location>
        <begin position="832"/>
        <end position="992"/>
    </location>
</feature>
<dbReference type="GO" id="GO:0005634">
    <property type="term" value="C:nucleus"/>
    <property type="evidence" value="ECO:0007669"/>
    <property type="project" value="TreeGrafter"/>
</dbReference>
<reference evidence="4" key="1">
    <citation type="journal article" date="2019" name="Environ. Microbiol.">
        <title>Fungal ecological strategies reflected in gene transcription - a case study of two litter decomposers.</title>
        <authorList>
            <person name="Barbi F."/>
            <person name="Kohler A."/>
            <person name="Barry K."/>
            <person name="Baskaran P."/>
            <person name="Daum C."/>
            <person name="Fauchery L."/>
            <person name="Ihrmark K."/>
            <person name="Kuo A."/>
            <person name="LaButti K."/>
            <person name="Lipzen A."/>
            <person name="Morin E."/>
            <person name="Grigoriev I.V."/>
            <person name="Henrissat B."/>
            <person name="Lindahl B."/>
            <person name="Martin F."/>
        </authorList>
    </citation>
    <scope>NUCLEOTIDE SEQUENCE</scope>
    <source>
        <strain evidence="4">JB14</strain>
    </source>
</reference>
<feature type="compositionally biased region" description="Low complexity" evidence="3">
    <location>
        <begin position="1040"/>
        <end position="1050"/>
    </location>
</feature>
<feature type="compositionally biased region" description="Acidic residues" evidence="3">
    <location>
        <begin position="895"/>
        <end position="907"/>
    </location>
</feature>
<feature type="region of interest" description="Disordered" evidence="3">
    <location>
        <begin position="681"/>
        <end position="704"/>
    </location>
</feature>
<feature type="compositionally biased region" description="Basic and acidic residues" evidence="3">
    <location>
        <begin position="936"/>
        <end position="954"/>
    </location>
</feature>
<dbReference type="GO" id="GO:0019903">
    <property type="term" value="F:protein phosphatase binding"/>
    <property type="evidence" value="ECO:0007669"/>
    <property type="project" value="InterPro"/>
</dbReference>
<dbReference type="GO" id="GO:0019888">
    <property type="term" value="F:protein phosphatase regulator activity"/>
    <property type="evidence" value="ECO:0007669"/>
    <property type="project" value="TreeGrafter"/>
</dbReference>
<feature type="compositionally biased region" description="Low complexity" evidence="3">
    <location>
        <begin position="605"/>
        <end position="624"/>
    </location>
</feature>
<feature type="compositionally biased region" description="Polar residues" evidence="3">
    <location>
        <begin position="910"/>
        <end position="919"/>
    </location>
</feature>
<evidence type="ECO:0000256" key="2">
    <source>
        <dbReference type="ARBA" id="ARBA00023306"/>
    </source>
</evidence>
<evidence type="ECO:0000313" key="4">
    <source>
        <dbReference type="EMBL" id="KAE9405126.1"/>
    </source>
</evidence>